<organism evidence="13 14">
    <name type="scientific">Rhynchospora tenuis</name>
    <dbReference type="NCBI Taxonomy" id="198213"/>
    <lineage>
        <taxon>Eukaryota</taxon>
        <taxon>Viridiplantae</taxon>
        <taxon>Streptophyta</taxon>
        <taxon>Embryophyta</taxon>
        <taxon>Tracheophyta</taxon>
        <taxon>Spermatophyta</taxon>
        <taxon>Magnoliopsida</taxon>
        <taxon>Liliopsida</taxon>
        <taxon>Poales</taxon>
        <taxon>Cyperaceae</taxon>
        <taxon>Cyperoideae</taxon>
        <taxon>Rhynchosporeae</taxon>
        <taxon>Rhynchospora</taxon>
    </lineage>
</organism>
<dbReference type="PANTHER" id="PTHR45884:SF2">
    <property type="entry name" value="N-ACETYLTRANSFERASE ECO"/>
    <property type="match status" value="1"/>
</dbReference>
<keyword evidence="7" id="KW-0539">Nucleus</keyword>
<protein>
    <submittedName>
        <fullName evidence="13">Uncharacterized protein</fullName>
    </submittedName>
</protein>
<sequence>MSQSKISSFFRPSRPESEVLPLRADPKSPSISPVSLPVPPSLDSADKRSESVNGSDSTSTKVVNKKRSYAQYHLELGQSDFILHHCAVCGLMYSRGDDEDEKAHKSYHKEYYEGIAFKRWKNEKVVARFCDNNDRVVLVEDSDLSAHKQKVSRVIITMEKELGFDKGQLLHFHCKVYMYISSHKIAGCLVAEPIKDAHRIISENSIHDSFSEDKVISTSSNKTMTFGNFSFAREVFRKCSSDKKTTKESNLNLGAITCEEEAVPAALGFRAIWVVPSRRRKGIASRLMDAARKSYYPGEMVETCKCAFSPPTSDGNALACKYSKTSSFLVYRMAR</sequence>
<dbReference type="Pfam" id="PF13880">
    <property type="entry name" value="Acetyltransf_13"/>
    <property type="match status" value="1"/>
</dbReference>
<dbReference type="EMBL" id="JAMRDG010000001">
    <property type="protein sequence ID" value="KAJ3703618.1"/>
    <property type="molecule type" value="Genomic_DNA"/>
</dbReference>
<comment type="similarity">
    <text evidence="2">Belongs to the acetyltransferase family. ECO subfamily.</text>
</comment>
<evidence type="ECO:0000256" key="1">
    <source>
        <dbReference type="ARBA" id="ARBA00004123"/>
    </source>
</evidence>
<evidence type="ECO:0000256" key="3">
    <source>
        <dbReference type="ARBA" id="ARBA00022679"/>
    </source>
</evidence>
<feature type="region of interest" description="Disordered" evidence="10">
    <location>
        <begin position="1"/>
        <end position="62"/>
    </location>
</feature>
<evidence type="ECO:0000313" key="13">
    <source>
        <dbReference type="EMBL" id="KAJ3703618.1"/>
    </source>
</evidence>
<dbReference type="Pfam" id="PF13878">
    <property type="entry name" value="zf-C2H2_3"/>
    <property type="match status" value="1"/>
</dbReference>
<keyword evidence="5" id="KW-0863">Zinc-finger</keyword>
<evidence type="ECO:0000256" key="2">
    <source>
        <dbReference type="ARBA" id="ARBA00005816"/>
    </source>
</evidence>
<dbReference type="CDD" id="cd04301">
    <property type="entry name" value="NAT_SF"/>
    <property type="match status" value="1"/>
</dbReference>
<keyword evidence="9" id="KW-0012">Acyltransferase</keyword>
<keyword evidence="8" id="KW-0131">Cell cycle</keyword>
<comment type="caution">
    <text evidence="13">The sequence shown here is derived from an EMBL/GenBank/DDBJ whole genome shotgun (WGS) entry which is preliminary data.</text>
</comment>
<keyword evidence="3" id="KW-0808">Transferase</keyword>
<keyword evidence="6" id="KW-0862">Zinc</keyword>
<feature type="domain" description="N-acetyltransferase ESCO acetyl-transferase" evidence="12">
    <location>
        <begin position="263"/>
        <end position="331"/>
    </location>
</feature>
<dbReference type="Gene3D" id="3.40.630.30">
    <property type="match status" value="1"/>
</dbReference>
<evidence type="ECO:0000256" key="10">
    <source>
        <dbReference type="SAM" id="MobiDB-lite"/>
    </source>
</evidence>
<dbReference type="InterPro" id="IPR028005">
    <property type="entry name" value="AcTrfase_ESCO_Znf_dom"/>
</dbReference>
<dbReference type="GO" id="GO:0061733">
    <property type="term" value="F:protein-lysine-acetyltransferase activity"/>
    <property type="evidence" value="ECO:0007669"/>
    <property type="project" value="TreeGrafter"/>
</dbReference>
<dbReference type="GO" id="GO:0000785">
    <property type="term" value="C:chromatin"/>
    <property type="evidence" value="ECO:0007669"/>
    <property type="project" value="TreeGrafter"/>
</dbReference>
<evidence type="ECO:0000259" key="12">
    <source>
        <dbReference type="Pfam" id="PF13880"/>
    </source>
</evidence>
<evidence type="ECO:0000256" key="7">
    <source>
        <dbReference type="ARBA" id="ARBA00023242"/>
    </source>
</evidence>
<evidence type="ECO:0000313" key="14">
    <source>
        <dbReference type="Proteomes" id="UP001210211"/>
    </source>
</evidence>
<dbReference type="AlphaFoldDB" id="A0AAD6EWF9"/>
<evidence type="ECO:0000256" key="6">
    <source>
        <dbReference type="ARBA" id="ARBA00022833"/>
    </source>
</evidence>
<gene>
    <name evidence="13" type="ORF">LUZ61_007323</name>
</gene>
<comment type="subcellular location">
    <subcellularLocation>
        <location evidence="1">Nucleus</location>
    </subcellularLocation>
</comment>
<dbReference type="GO" id="GO:0005634">
    <property type="term" value="C:nucleus"/>
    <property type="evidence" value="ECO:0007669"/>
    <property type="project" value="UniProtKB-SubCell"/>
</dbReference>
<dbReference type="GO" id="GO:0008270">
    <property type="term" value="F:zinc ion binding"/>
    <property type="evidence" value="ECO:0007669"/>
    <property type="project" value="UniProtKB-KW"/>
</dbReference>
<evidence type="ECO:0000256" key="5">
    <source>
        <dbReference type="ARBA" id="ARBA00022771"/>
    </source>
</evidence>
<proteinExistence type="inferred from homology"/>
<evidence type="ECO:0000256" key="8">
    <source>
        <dbReference type="ARBA" id="ARBA00023306"/>
    </source>
</evidence>
<evidence type="ECO:0000256" key="9">
    <source>
        <dbReference type="ARBA" id="ARBA00023315"/>
    </source>
</evidence>
<dbReference type="PANTHER" id="PTHR45884">
    <property type="entry name" value="N-ACETYLTRANSFERASE ECO"/>
    <property type="match status" value="1"/>
</dbReference>
<dbReference type="Proteomes" id="UP001210211">
    <property type="component" value="Unassembled WGS sequence"/>
</dbReference>
<name>A0AAD6EWF9_9POAL</name>
<evidence type="ECO:0000256" key="4">
    <source>
        <dbReference type="ARBA" id="ARBA00022723"/>
    </source>
</evidence>
<feature type="compositionally biased region" description="Polar residues" evidence="10">
    <location>
        <begin position="51"/>
        <end position="62"/>
    </location>
</feature>
<keyword evidence="14" id="KW-1185">Reference proteome</keyword>
<feature type="domain" description="N-acetyltransferase ESCO zinc-finger" evidence="11">
    <location>
        <begin position="71"/>
        <end position="109"/>
    </location>
</feature>
<dbReference type="InterPro" id="IPR028009">
    <property type="entry name" value="ESCO_Acetyltransf_dom"/>
</dbReference>
<accession>A0AAD6EWF9</accession>
<dbReference type="GO" id="GO:0007064">
    <property type="term" value="P:mitotic sister chromatid cohesion"/>
    <property type="evidence" value="ECO:0007669"/>
    <property type="project" value="TreeGrafter"/>
</dbReference>
<keyword evidence="4" id="KW-0479">Metal-binding</keyword>
<evidence type="ECO:0000259" key="11">
    <source>
        <dbReference type="Pfam" id="PF13878"/>
    </source>
</evidence>
<reference evidence="13 14" key="1">
    <citation type="journal article" date="2022" name="Cell">
        <title>Repeat-based holocentromeres influence genome architecture and karyotype evolution.</title>
        <authorList>
            <person name="Hofstatter P.G."/>
            <person name="Thangavel G."/>
            <person name="Lux T."/>
            <person name="Neumann P."/>
            <person name="Vondrak T."/>
            <person name="Novak P."/>
            <person name="Zhang M."/>
            <person name="Costa L."/>
            <person name="Castellani M."/>
            <person name="Scott A."/>
            <person name="Toegelov H."/>
            <person name="Fuchs J."/>
            <person name="Mata-Sucre Y."/>
            <person name="Dias Y."/>
            <person name="Vanzela A.L.L."/>
            <person name="Huettel B."/>
            <person name="Almeida C.C.S."/>
            <person name="Simkova H."/>
            <person name="Souza G."/>
            <person name="Pedrosa-Harand A."/>
            <person name="Macas J."/>
            <person name="Mayer K.F.X."/>
            <person name="Houben A."/>
            <person name="Marques A."/>
        </authorList>
    </citation>
    <scope>NUCLEOTIDE SEQUENCE [LARGE SCALE GENOMIC DNA]</scope>
    <source>
        <strain evidence="13">RhyTen1mFocal</strain>
    </source>
</reference>